<name>A0A8A1UY43_STRR1</name>
<organism evidence="3 4">
    <name type="scientific">Streptomyces rimosus subsp. rimosus (strain ATCC 10970 / DSM 40260 / JCM 4667 / NRRL 2234)</name>
    <dbReference type="NCBI Taxonomy" id="1265868"/>
    <lineage>
        <taxon>Bacteria</taxon>
        <taxon>Bacillati</taxon>
        <taxon>Actinomycetota</taxon>
        <taxon>Actinomycetes</taxon>
        <taxon>Kitasatosporales</taxon>
        <taxon>Streptomycetaceae</taxon>
        <taxon>Streptomyces</taxon>
    </lineage>
</organism>
<feature type="region of interest" description="Disordered" evidence="1">
    <location>
        <begin position="1"/>
        <end position="29"/>
    </location>
</feature>
<evidence type="ECO:0000259" key="2">
    <source>
        <dbReference type="Pfam" id="PF00144"/>
    </source>
</evidence>
<proteinExistence type="predicted"/>
<dbReference type="Pfam" id="PF00144">
    <property type="entry name" value="Beta-lactamase"/>
    <property type="match status" value="1"/>
</dbReference>
<dbReference type="Gene3D" id="3.40.710.10">
    <property type="entry name" value="DD-peptidase/beta-lactamase superfamily"/>
    <property type="match status" value="1"/>
</dbReference>
<dbReference type="InterPro" id="IPR012338">
    <property type="entry name" value="Beta-lactam/transpept-like"/>
</dbReference>
<dbReference type="InterPro" id="IPR050491">
    <property type="entry name" value="AmpC-like"/>
</dbReference>
<dbReference type="EMBL" id="CP048261">
    <property type="protein sequence ID" value="QST85533.1"/>
    <property type="molecule type" value="Genomic_DNA"/>
</dbReference>
<dbReference type="SUPFAM" id="SSF56601">
    <property type="entry name" value="beta-lactamase/transpeptidase-like"/>
    <property type="match status" value="1"/>
</dbReference>
<dbReference type="AlphaFoldDB" id="A0A8A1UY43"/>
<sequence>MVRRAARQQAGPCCPSRVHEEGLTMPKRSHRRRITAAAVLAATALALAGPLPASADQARAVGPVQRGLDRLVHEDGYPAALAAATGRDGRTRNAAAGVADLRTGEKVPVDGQVRGASITKSFTAAVVLQLVGEGKVALGAPVETYLPRLLRGDGIDGRRITVRQLLQQTSGLPDYTTYMDDLVSNRHRYYEPRTLLDLALQHKAGFPPGKGWRYSNTDYVVAGLLIERVTGRPVGEEITRRVIDRIGLRHTYFPTVGDQNIRGPHPHGYVSLKSGAPLLDVTEMDPSAAWAGGALITTPSDSNRFFGALLGGRLLKPAQLAQMRTTVAIPANAGYPKGTRFGLGLISQPLSCGGLMWGHDGDFLGYATYSAATDDGRAATIAATADPGPVKKGRHDIEHLLDTALCG</sequence>
<feature type="domain" description="Beta-lactamase-related" evidence="2">
    <location>
        <begin position="71"/>
        <end position="403"/>
    </location>
</feature>
<dbReference type="InterPro" id="IPR001466">
    <property type="entry name" value="Beta-lactam-related"/>
</dbReference>
<dbReference type="PANTHER" id="PTHR46825:SF7">
    <property type="entry name" value="D-ALANYL-D-ALANINE CARBOXYPEPTIDASE"/>
    <property type="match status" value="1"/>
</dbReference>
<evidence type="ECO:0000313" key="4">
    <source>
        <dbReference type="Proteomes" id="UP000011074"/>
    </source>
</evidence>
<reference evidence="3" key="2">
    <citation type="submission" date="2020-01" db="EMBL/GenBank/DDBJ databases">
        <authorList>
            <person name="Algora L."/>
            <person name="Schniete J.K."/>
            <person name="MacFadyen A."/>
            <person name="Hoskisson P.A."/>
            <person name="Hunter I.S."/>
            <person name="Herron P.R."/>
        </authorList>
    </citation>
    <scope>NUCLEOTIDE SEQUENCE</scope>
    <source>
        <strain evidence="3">ATCC 10970</strain>
    </source>
</reference>
<dbReference type="Proteomes" id="UP000011074">
    <property type="component" value="Chromosome"/>
</dbReference>
<reference evidence="3" key="1">
    <citation type="submission" date="2012-12" db="EMBL/GenBank/DDBJ databases">
        <authorList>
            <person name="Pethick F.E."/>
            <person name="MacFadyen A.C."/>
            <person name="Tang Z."/>
            <person name="Sangal V."/>
            <person name="Tze-Tze L."/>
            <person name="Chu J."/>
            <person name="Guo M."/>
            <person name="Kirby R."/>
            <person name="Hoskisson P.A."/>
            <person name="Herron P.R."/>
            <person name="Hunter I.S."/>
        </authorList>
    </citation>
    <scope>NUCLEOTIDE SEQUENCE</scope>
    <source>
        <strain evidence="3">ATCC 10970</strain>
    </source>
</reference>
<gene>
    <name evidence="3" type="ORF">SRIM_040320</name>
</gene>
<dbReference type="PANTHER" id="PTHR46825">
    <property type="entry name" value="D-ALANYL-D-ALANINE-CARBOXYPEPTIDASE/ENDOPEPTIDASE AMPH"/>
    <property type="match status" value="1"/>
</dbReference>
<reference evidence="3" key="3">
    <citation type="journal article" date="2021" name="bioRxiv">
        <title>Bilateral symmetry of linear streptomycete chromosomes.</title>
        <authorList>
            <person name="Algora-Gallardo L."/>
            <person name="Schniete J.K."/>
            <person name="Mark D.R."/>
            <person name="Hunter I.S."/>
            <person name="Herron P.R."/>
        </authorList>
    </citation>
    <scope>NUCLEOTIDE SEQUENCE</scope>
    <source>
        <strain evidence="3">ATCC 10970</strain>
    </source>
</reference>
<evidence type="ECO:0000256" key="1">
    <source>
        <dbReference type="SAM" id="MobiDB-lite"/>
    </source>
</evidence>
<evidence type="ECO:0000313" key="3">
    <source>
        <dbReference type="EMBL" id="QST85533.1"/>
    </source>
</evidence>
<protein>
    <submittedName>
        <fullName evidence="3">Beta-lactamase family protein</fullName>
    </submittedName>
</protein>
<accession>A0A8A1UY43</accession>